<dbReference type="Proteomes" id="UP000799753">
    <property type="component" value="Unassembled WGS sequence"/>
</dbReference>
<name>A0A6A6SCV3_9PLEO</name>
<organism evidence="1 2">
    <name type="scientific">Massarina eburnea CBS 473.64</name>
    <dbReference type="NCBI Taxonomy" id="1395130"/>
    <lineage>
        <taxon>Eukaryota</taxon>
        <taxon>Fungi</taxon>
        <taxon>Dikarya</taxon>
        <taxon>Ascomycota</taxon>
        <taxon>Pezizomycotina</taxon>
        <taxon>Dothideomycetes</taxon>
        <taxon>Pleosporomycetidae</taxon>
        <taxon>Pleosporales</taxon>
        <taxon>Massarineae</taxon>
        <taxon>Massarinaceae</taxon>
        <taxon>Massarina</taxon>
    </lineage>
</organism>
<proteinExistence type="predicted"/>
<reference evidence="1" key="1">
    <citation type="journal article" date="2020" name="Stud. Mycol.">
        <title>101 Dothideomycetes genomes: a test case for predicting lifestyles and emergence of pathogens.</title>
        <authorList>
            <person name="Haridas S."/>
            <person name="Albert R."/>
            <person name="Binder M."/>
            <person name="Bloem J."/>
            <person name="Labutti K."/>
            <person name="Salamov A."/>
            <person name="Andreopoulos B."/>
            <person name="Baker S."/>
            <person name="Barry K."/>
            <person name="Bills G."/>
            <person name="Bluhm B."/>
            <person name="Cannon C."/>
            <person name="Castanera R."/>
            <person name="Culley D."/>
            <person name="Daum C."/>
            <person name="Ezra D."/>
            <person name="Gonzalez J."/>
            <person name="Henrissat B."/>
            <person name="Kuo A."/>
            <person name="Liang C."/>
            <person name="Lipzen A."/>
            <person name="Lutzoni F."/>
            <person name="Magnuson J."/>
            <person name="Mondo S."/>
            <person name="Nolan M."/>
            <person name="Ohm R."/>
            <person name="Pangilinan J."/>
            <person name="Park H.-J."/>
            <person name="Ramirez L."/>
            <person name="Alfaro M."/>
            <person name="Sun H."/>
            <person name="Tritt A."/>
            <person name="Yoshinaga Y."/>
            <person name="Zwiers L.-H."/>
            <person name="Turgeon B."/>
            <person name="Goodwin S."/>
            <person name="Spatafora J."/>
            <person name="Crous P."/>
            <person name="Grigoriev I."/>
        </authorList>
    </citation>
    <scope>NUCLEOTIDE SEQUENCE</scope>
    <source>
        <strain evidence="1">CBS 473.64</strain>
    </source>
</reference>
<evidence type="ECO:0000313" key="1">
    <source>
        <dbReference type="EMBL" id="KAF2644691.1"/>
    </source>
</evidence>
<protein>
    <submittedName>
        <fullName evidence="1">Uncharacterized protein</fullName>
    </submittedName>
</protein>
<dbReference type="EMBL" id="MU006778">
    <property type="protein sequence ID" value="KAF2644691.1"/>
    <property type="molecule type" value="Genomic_DNA"/>
</dbReference>
<gene>
    <name evidence="1" type="ORF">P280DRAFT_177881</name>
</gene>
<accession>A0A6A6SCV3</accession>
<dbReference type="AlphaFoldDB" id="A0A6A6SCV3"/>
<evidence type="ECO:0000313" key="2">
    <source>
        <dbReference type="Proteomes" id="UP000799753"/>
    </source>
</evidence>
<sequence>MEGQTFTLYTDTLNYLLATHWPTKPNSTHPPYSTTLNIIIHTPMSPISRETSIPEITTHYSLVASDNVPEILKIENGCYEQLSSIPGVSSYPTARLLTPEEIMVIRRQYENSTEVAAVFRKLTYFYAKTKICMRGKAVCILRTLDICGNAKKAGEFSRAACTLVPVLCGALLFLF</sequence>
<keyword evidence="2" id="KW-1185">Reference proteome</keyword>